<keyword evidence="1" id="KW-1133">Transmembrane helix</keyword>
<reference evidence="2" key="1">
    <citation type="submission" date="2022-11" db="EMBL/GenBank/DDBJ databases">
        <title>Chromosomal genome sequence assembly and mating type (MAT) locus characterization of the leprose asexual lichenized fungus Lepraria neglecta (Nyl.) Erichsen.</title>
        <authorList>
            <person name="Allen J.L."/>
            <person name="Pfeffer B."/>
        </authorList>
    </citation>
    <scope>NUCLEOTIDE SEQUENCE</scope>
    <source>
        <strain evidence="2">Allen 5258</strain>
    </source>
</reference>
<evidence type="ECO:0000313" key="3">
    <source>
        <dbReference type="Proteomes" id="UP001276659"/>
    </source>
</evidence>
<protein>
    <submittedName>
        <fullName evidence="2">Uncharacterized protein</fullName>
    </submittedName>
</protein>
<evidence type="ECO:0000313" key="2">
    <source>
        <dbReference type="EMBL" id="KAK3173038.1"/>
    </source>
</evidence>
<dbReference type="Proteomes" id="UP001276659">
    <property type="component" value="Unassembled WGS sequence"/>
</dbReference>
<keyword evidence="1" id="KW-0472">Membrane</keyword>
<accession>A0AAE0DMZ7</accession>
<feature type="transmembrane region" description="Helical" evidence="1">
    <location>
        <begin position="46"/>
        <end position="64"/>
    </location>
</feature>
<feature type="transmembrane region" description="Helical" evidence="1">
    <location>
        <begin position="84"/>
        <end position="106"/>
    </location>
</feature>
<keyword evidence="1" id="KW-0812">Transmembrane</keyword>
<evidence type="ECO:0000256" key="1">
    <source>
        <dbReference type="SAM" id="Phobius"/>
    </source>
</evidence>
<dbReference type="AlphaFoldDB" id="A0AAE0DMZ7"/>
<sequence length="141" mass="14599">MDTSSKVEVVDVSQIGAFASGLISLWAQIGTFFGEKEAQNIYSVMSFGRGIGNIASGPISVALLKTARAVDRSAYAIGKYQGVVLYVGVCMAFSALLGGEGFLAVAHEEKTQIQKMGVVASSFAGQDDVPAGSVAADEELV</sequence>
<gene>
    <name evidence="2" type="ORF">OEA41_006366</name>
</gene>
<comment type="caution">
    <text evidence="2">The sequence shown here is derived from an EMBL/GenBank/DDBJ whole genome shotgun (WGS) entry which is preliminary data.</text>
</comment>
<organism evidence="2 3">
    <name type="scientific">Lepraria neglecta</name>
    <dbReference type="NCBI Taxonomy" id="209136"/>
    <lineage>
        <taxon>Eukaryota</taxon>
        <taxon>Fungi</taxon>
        <taxon>Dikarya</taxon>
        <taxon>Ascomycota</taxon>
        <taxon>Pezizomycotina</taxon>
        <taxon>Lecanoromycetes</taxon>
        <taxon>OSLEUM clade</taxon>
        <taxon>Lecanoromycetidae</taxon>
        <taxon>Lecanorales</taxon>
        <taxon>Lecanorineae</taxon>
        <taxon>Stereocaulaceae</taxon>
        <taxon>Lepraria</taxon>
    </lineage>
</organism>
<feature type="transmembrane region" description="Helical" evidence="1">
    <location>
        <begin position="12"/>
        <end position="34"/>
    </location>
</feature>
<proteinExistence type="predicted"/>
<name>A0AAE0DMZ7_9LECA</name>
<keyword evidence="3" id="KW-1185">Reference proteome</keyword>
<dbReference type="EMBL" id="JASNWA010000007">
    <property type="protein sequence ID" value="KAK3173038.1"/>
    <property type="molecule type" value="Genomic_DNA"/>
</dbReference>